<accession>A0ABT0FX79</accession>
<evidence type="ECO:0000256" key="7">
    <source>
        <dbReference type="SAM" id="Phobius"/>
    </source>
</evidence>
<feature type="transmembrane region" description="Helical" evidence="7">
    <location>
        <begin position="184"/>
        <end position="201"/>
    </location>
</feature>
<evidence type="ECO:0000256" key="3">
    <source>
        <dbReference type="ARBA" id="ARBA00022692"/>
    </source>
</evidence>
<dbReference type="RefSeq" id="WP_247815409.1">
    <property type="nucleotide sequence ID" value="NZ_JAKRKC020000001.1"/>
</dbReference>
<dbReference type="PANTHER" id="PTHR43124:SF3">
    <property type="entry name" value="CHLORAMPHENICOL EFFLUX PUMP RV0191"/>
    <property type="match status" value="1"/>
</dbReference>
<evidence type="ECO:0000313" key="9">
    <source>
        <dbReference type="EMBL" id="MCK2216925.1"/>
    </source>
</evidence>
<evidence type="ECO:0000313" key="10">
    <source>
        <dbReference type="Proteomes" id="UP001317259"/>
    </source>
</evidence>
<evidence type="ECO:0000256" key="5">
    <source>
        <dbReference type="ARBA" id="ARBA00023136"/>
    </source>
</evidence>
<comment type="caution">
    <text evidence="9">The sequence shown here is derived from an EMBL/GenBank/DDBJ whole genome shotgun (WGS) entry which is preliminary data.</text>
</comment>
<dbReference type="InterPro" id="IPR011701">
    <property type="entry name" value="MFS"/>
</dbReference>
<feature type="transmembrane region" description="Helical" evidence="7">
    <location>
        <begin position="351"/>
        <end position="378"/>
    </location>
</feature>
<proteinExistence type="predicted"/>
<dbReference type="Proteomes" id="UP001317259">
    <property type="component" value="Unassembled WGS sequence"/>
</dbReference>
<evidence type="ECO:0000256" key="6">
    <source>
        <dbReference type="SAM" id="MobiDB-lite"/>
    </source>
</evidence>
<feature type="transmembrane region" description="Helical" evidence="7">
    <location>
        <begin position="55"/>
        <end position="75"/>
    </location>
</feature>
<feature type="transmembrane region" description="Helical" evidence="7">
    <location>
        <begin position="316"/>
        <end position="339"/>
    </location>
</feature>
<dbReference type="PRINTS" id="PR01036">
    <property type="entry name" value="TCRTETB"/>
</dbReference>
<evidence type="ECO:0000256" key="1">
    <source>
        <dbReference type="ARBA" id="ARBA00004651"/>
    </source>
</evidence>
<organism evidence="9 10">
    <name type="scientific">Actinomadura luzonensis</name>
    <dbReference type="NCBI Taxonomy" id="2805427"/>
    <lineage>
        <taxon>Bacteria</taxon>
        <taxon>Bacillati</taxon>
        <taxon>Actinomycetota</taxon>
        <taxon>Actinomycetes</taxon>
        <taxon>Streptosporangiales</taxon>
        <taxon>Thermomonosporaceae</taxon>
        <taxon>Actinomadura</taxon>
    </lineage>
</organism>
<dbReference type="Pfam" id="PF07690">
    <property type="entry name" value="MFS_1"/>
    <property type="match status" value="1"/>
</dbReference>
<feature type="transmembrane region" description="Helical" evidence="7">
    <location>
        <begin position="249"/>
        <end position="271"/>
    </location>
</feature>
<feature type="region of interest" description="Disordered" evidence="6">
    <location>
        <begin position="1"/>
        <end position="28"/>
    </location>
</feature>
<protein>
    <submittedName>
        <fullName evidence="9">MFS transporter</fullName>
    </submittedName>
</protein>
<evidence type="ECO:0000256" key="2">
    <source>
        <dbReference type="ARBA" id="ARBA00022475"/>
    </source>
</evidence>
<reference evidence="9 10" key="1">
    <citation type="submission" date="2022-04" db="EMBL/GenBank/DDBJ databases">
        <title>Genome draft of Actinomadura sp. ATCC 31491.</title>
        <authorList>
            <person name="Shi X."/>
            <person name="Du Y."/>
        </authorList>
    </citation>
    <scope>NUCLEOTIDE SEQUENCE [LARGE SCALE GENOMIC DNA]</scope>
    <source>
        <strain evidence="9 10">ATCC 31491</strain>
    </source>
</reference>
<keyword evidence="5 7" id="KW-0472">Membrane</keyword>
<keyword evidence="2" id="KW-1003">Cell membrane</keyword>
<gene>
    <name evidence="9" type="ORF">MF672_024485</name>
</gene>
<comment type="subcellular location">
    <subcellularLocation>
        <location evidence="1">Cell membrane</location>
        <topology evidence="1">Multi-pass membrane protein</topology>
    </subcellularLocation>
</comment>
<feature type="transmembrane region" description="Helical" evidence="7">
    <location>
        <begin position="405"/>
        <end position="434"/>
    </location>
</feature>
<name>A0ABT0FX79_9ACTN</name>
<feature type="transmembrane region" description="Helical" evidence="7">
    <location>
        <begin position="113"/>
        <end position="134"/>
    </location>
</feature>
<sequence>MTSGGAPGGDDTPAAPGRADGADGAGGAGGAGGADGAGGAGGAARAGSRAVMWPLYAAGFTTAFGAHGVAANLGALSPDAVTSLLVLGGLLALYDGVEILLKPLFGALSDRVGARPVLLGGLAAFALASALYALAGSPGLLWAARLGQGAAASAFSPSAAALVARLNPAARRGRAFGGYGFHKSMGYTLGPLLGGVLTWAGGLRLLFGVMAVLAAGVAVWAAVAVPHVPPLPKARQTVLDLARRLADRAFWQPVAVLAAATAALSAGVGFLPVSGAAAGLGTVATGAAVSVLAACAAVVQPFAGRALDAGRVTVRAGLAAGLGMTAAGLAAGAAGSALATPASAGAGALGVAGMLGAAVLIGTGTGLITPLGFAALAASTPPERIGQTMGAAELGREAGDAGGPLLVAAVATAAGPAAGFAALAALLALAPAALLPGRHRPRP</sequence>
<dbReference type="InterPro" id="IPR036259">
    <property type="entry name" value="MFS_trans_sf"/>
</dbReference>
<feature type="domain" description="Major facilitator superfamily (MFS) profile" evidence="8">
    <location>
        <begin position="51"/>
        <end position="442"/>
    </location>
</feature>
<dbReference type="InterPro" id="IPR020846">
    <property type="entry name" value="MFS_dom"/>
</dbReference>
<keyword evidence="4 7" id="KW-1133">Transmembrane helix</keyword>
<evidence type="ECO:0000259" key="8">
    <source>
        <dbReference type="PROSITE" id="PS50850"/>
    </source>
</evidence>
<dbReference type="PANTHER" id="PTHR43124">
    <property type="entry name" value="PURINE EFFLUX PUMP PBUE"/>
    <property type="match status" value="1"/>
</dbReference>
<dbReference type="EMBL" id="JAKRKC020000001">
    <property type="protein sequence ID" value="MCK2216925.1"/>
    <property type="molecule type" value="Genomic_DNA"/>
</dbReference>
<dbReference type="InterPro" id="IPR050189">
    <property type="entry name" value="MFS_Efflux_Transporters"/>
</dbReference>
<feature type="transmembrane region" description="Helical" evidence="7">
    <location>
        <begin position="277"/>
        <end position="304"/>
    </location>
</feature>
<keyword evidence="10" id="KW-1185">Reference proteome</keyword>
<feature type="compositionally biased region" description="Low complexity" evidence="6">
    <location>
        <begin position="9"/>
        <end position="19"/>
    </location>
</feature>
<dbReference type="SUPFAM" id="SSF103473">
    <property type="entry name" value="MFS general substrate transporter"/>
    <property type="match status" value="1"/>
</dbReference>
<feature type="transmembrane region" description="Helical" evidence="7">
    <location>
        <begin position="207"/>
        <end position="228"/>
    </location>
</feature>
<dbReference type="PROSITE" id="PS50850">
    <property type="entry name" value="MFS"/>
    <property type="match status" value="1"/>
</dbReference>
<evidence type="ECO:0000256" key="4">
    <source>
        <dbReference type="ARBA" id="ARBA00022989"/>
    </source>
</evidence>
<feature type="transmembrane region" description="Helical" evidence="7">
    <location>
        <begin position="81"/>
        <end position="101"/>
    </location>
</feature>
<keyword evidence="3 7" id="KW-0812">Transmembrane</keyword>
<dbReference type="Gene3D" id="1.20.1250.20">
    <property type="entry name" value="MFS general substrate transporter like domains"/>
    <property type="match status" value="1"/>
</dbReference>